<protein>
    <submittedName>
        <fullName evidence="1">Uncharacterized protein</fullName>
    </submittedName>
</protein>
<dbReference type="EMBL" id="RBIL01000001">
    <property type="protein sequence ID" value="RKQ90547.1"/>
    <property type="molecule type" value="Genomic_DNA"/>
</dbReference>
<dbReference type="Proteomes" id="UP000278962">
    <property type="component" value="Unassembled WGS sequence"/>
</dbReference>
<sequence>MAVNEAYGELGIAIRRFGFRMSVDTPVFEALWSAVLLLEQWANTLQVVLDGEILPTARQSAIDFNDEPQALSKDPMAAWRAFVDLARNELEHRAAVAGPPAE</sequence>
<accession>A0A660L6B9</accession>
<keyword evidence="2" id="KW-1185">Reference proteome</keyword>
<evidence type="ECO:0000313" key="1">
    <source>
        <dbReference type="EMBL" id="RKQ90547.1"/>
    </source>
</evidence>
<reference evidence="1 2" key="1">
    <citation type="submission" date="2018-10" db="EMBL/GenBank/DDBJ databases">
        <title>Genomic Encyclopedia of Archaeal and Bacterial Type Strains, Phase II (KMG-II): from individual species to whole genera.</title>
        <authorList>
            <person name="Goeker M."/>
        </authorList>
    </citation>
    <scope>NUCLEOTIDE SEQUENCE [LARGE SCALE GENOMIC DNA]</scope>
    <source>
        <strain evidence="1 2">DSM 14954</strain>
    </source>
</reference>
<organism evidence="1 2">
    <name type="scientific">Solirubrobacter pauli</name>
    <dbReference type="NCBI Taxonomy" id="166793"/>
    <lineage>
        <taxon>Bacteria</taxon>
        <taxon>Bacillati</taxon>
        <taxon>Actinomycetota</taxon>
        <taxon>Thermoleophilia</taxon>
        <taxon>Solirubrobacterales</taxon>
        <taxon>Solirubrobacteraceae</taxon>
        <taxon>Solirubrobacter</taxon>
    </lineage>
</organism>
<name>A0A660L6B9_9ACTN</name>
<proteinExistence type="predicted"/>
<evidence type="ECO:0000313" key="2">
    <source>
        <dbReference type="Proteomes" id="UP000278962"/>
    </source>
</evidence>
<gene>
    <name evidence="1" type="ORF">C8N24_0353</name>
</gene>
<dbReference type="AlphaFoldDB" id="A0A660L6B9"/>
<comment type="caution">
    <text evidence="1">The sequence shown here is derived from an EMBL/GenBank/DDBJ whole genome shotgun (WGS) entry which is preliminary data.</text>
</comment>